<comment type="catalytic activity">
    <reaction evidence="11">
        <text>L-seryl-[protein] + ATP = O-phospho-L-seryl-[protein] + ADP + H(+)</text>
        <dbReference type="Rhea" id="RHEA:17989"/>
        <dbReference type="Rhea" id="RHEA-COMP:9863"/>
        <dbReference type="Rhea" id="RHEA-COMP:11604"/>
        <dbReference type="ChEBI" id="CHEBI:15378"/>
        <dbReference type="ChEBI" id="CHEBI:29999"/>
        <dbReference type="ChEBI" id="CHEBI:30616"/>
        <dbReference type="ChEBI" id="CHEBI:83421"/>
        <dbReference type="ChEBI" id="CHEBI:456216"/>
        <dbReference type="EC" id="2.7.11.12"/>
    </reaction>
</comment>
<evidence type="ECO:0000256" key="15">
    <source>
        <dbReference type="SAM" id="MobiDB-lite"/>
    </source>
</evidence>
<feature type="compositionally biased region" description="Pro residues" evidence="15">
    <location>
        <begin position="231"/>
        <end position="245"/>
    </location>
</feature>
<evidence type="ECO:0000256" key="13">
    <source>
        <dbReference type="ARBA" id="ARBA00048679"/>
    </source>
</evidence>
<organism evidence="19 20">
    <name type="scientific">Fasciolopsis buskii</name>
    <dbReference type="NCBI Taxonomy" id="27845"/>
    <lineage>
        <taxon>Eukaryota</taxon>
        <taxon>Metazoa</taxon>
        <taxon>Spiralia</taxon>
        <taxon>Lophotrochozoa</taxon>
        <taxon>Platyhelminthes</taxon>
        <taxon>Trematoda</taxon>
        <taxon>Digenea</taxon>
        <taxon>Plagiorchiida</taxon>
        <taxon>Echinostomata</taxon>
        <taxon>Echinostomatoidea</taxon>
        <taxon>Fasciolidae</taxon>
        <taxon>Fasciolopsis</taxon>
    </lineage>
</organism>
<evidence type="ECO:0000259" key="17">
    <source>
        <dbReference type="PROSITE" id="PS50042"/>
    </source>
</evidence>
<evidence type="ECO:0000256" key="7">
    <source>
        <dbReference type="ARBA" id="ARBA00022777"/>
    </source>
</evidence>
<dbReference type="InterPro" id="IPR008271">
    <property type="entry name" value="Ser/Thr_kinase_AS"/>
</dbReference>
<keyword evidence="14" id="KW-0175">Coiled coil</keyword>
<dbReference type="EMBL" id="LUCM01004929">
    <property type="protein sequence ID" value="KAA0193593.1"/>
    <property type="molecule type" value="Genomic_DNA"/>
</dbReference>
<dbReference type="InterPro" id="IPR018488">
    <property type="entry name" value="cNMP-bd_CS"/>
</dbReference>
<reference evidence="19" key="1">
    <citation type="submission" date="2019-05" db="EMBL/GenBank/DDBJ databases">
        <title>Annotation for the trematode Fasciolopsis buski.</title>
        <authorList>
            <person name="Choi Y.-J."/>
        </authorList>
    </citation>
    <scope>NUCLEOTIDE SEQUENCE</scope>
    <source>
        <strain evidence="19">HT</strain>
        <tissue evidence="19">Whole worm</tissue>
    </source>
</reference>
<comment type="similarity">
    <text evidence="1">Belongs to the protein kinase superfamily. AGC Ser/Thr protein kinase family. cGMP subfamily.</text>
</comment>
<dbReference type="SMART" id="SM00220">
    <property type="entry name" value="S_TKc"/>
    <property type="match status" value="1"/>
</dbReference>
<evidence type="ECO:0000259" key="16">
    <source>
        <dbReference type="PROSITE" id="PS50011"/>
    </source>
</evidence>
<feature type="region of interest" description="Disordered" evidence="15">
    <location>
        <begin position="704"/>
        <end position="743"/>
    </location>
</feature>
<dbReference type="Gene3D" id="1.10.510.10">
    <property type="entry name" value="Transferase(Phosphotransferase) domain 1"/>
    <property type="match status" value="1"/>
</dbReference>
<keyword evidence="20" id="KW-1185">Reference proteome</keyword>
<comment type="catalytic activity">
    <reaction evidence="10">
        <text>L-threonyl-[protein] + ATP = O-phospho-L-threonyl-[protein] + ADP + H(+)</text>
        <dbReference type="Rhea" id="RHEA:46608"/>
        <dbReference type="Rhea" id="RHEA-COMP:11060"/>
        <dbReference type="Rhea" id="RHEA-COMP:11605"/>
        <dbReference type="ChEBI" id="CHEBI:15378"/>
        <dbReference type="ChEBI" id="CHEBI:30013"/>
        <dbReference type="ChEBI" id="CHEBI:30616"/>
        <dbReference type="ChEBI" id="CHEBI:61977"/>
        <dbReference type="ChEBI" id="CHEBI:456216"/>
        <dbReference type="EC" id="2.7.11.12"/>
    </reaction>
</comment>
<evidence type="ECO:0000256" key="4">
    <source>
        <dbReference type="ARBA" id="ARBA00022553"/>
    </source>
</evidence>
<dbReference type="CDD" id="cd00038">
    <property type="entry name" value="CAP_ED"/>
    <property type="match status" value="2"/>
</dbReference>
<evidence type="ECO:0000256" key="1">
    <source>
        <dbReference type="ARBA" id="ARBA00006352"/>
    </source>
</evidence>
<keyword evidence="4" id="KW-0597">Phosphoprotein</keyword>
<feature type="domain" description="Cyclic nucleotide-binding" evidence="17">
    <location>
        <begin position="417"/>
        <end position="551"/>
    </location>
</feature>
<keyword evidence="7 19" id="KW-0418">Kinase</keyword>
<dbReference type="Pfam" id="PF00069">
    <property type="entry name" value="Pkinase"/>
    <property type="match status" value="1"/>
</dbReference>
<dbReference type="GO" id="GO:0005524">
    <property type="term" value="F:ATP binding"/>
    <property type="evidence" value="ECO:0007669"/>
    <property type="project" value="UniProtKB-KW"/>
</dbReference>
<keyword evidence="8" id="KW-0067">ATP-binding</keyword>
<evidence type="ECO:0000256" key="2">
    <source>
        <dbReference type="ARBA" id="ARBA00022527"/>
    </source>
</evidence>
<evidence type="ECO:0000256" key="14">
    <source>
        <dbReference type="SAM" id="Coils"/>
    </source>
</evidence>
<keyword evidence="9" id="KW-0142">cGMP-binding</keyword>
<comment type="catalytic activity">
    <reaction evidence="13">
        <text>L-seryl-[protein] + ATP = O-phospho-L-seryl-[protein] + ADP + H(+)</text>
        <dbReference type="Rhea" id="RHEA:17989"/>
        <dbReference type="Rhea" id="RHEA-COMP:9863"/>
        <dbReference type="Rhea" id="RHEA-COMP:11604"/>
        <dbReference type="ChEBI" id="CHEBI:15378"/>
        <dbReference type="ChEBI" id="CHEBI:29999"/>
        <dbReference type="ChEBI" id="CHEBI:30616"/>
        <dbReference type="ChEBI" id="CHEBI:83421"/>
        <dbReference type="ChEBI" id="CHEBI:456216"/>
        <dbReference type="EC" id="2.7.11.1"/>
    </reaction>
</comment>
<dbReference type="PANTHER" id="PTHR24353:SF147">
    <property type="entry name" value="CGMP-DEPENDENT SERINE_THREONIN PROTEIN KINASE-RELATED"/>
    <property type="match status" value="1"/>
</dbReference>
<dbReference type="InterPro" id="IPR000719">
    <property type="entry name" value="Prot_kinase_dom"/>
</dbReference>
<dbReference type="PRINTS" id="PR00103">
    <property type="entry name" value="CAMPKINASE"/>
</dbReference>
<dbReference type="FunFam" id="1.10.510.10:FF:000024">
    <property type="entry name" value="Probable serine/threonine-protein kinase cot-1"/>
    <property type="match status" value="1"/>
</dbReference>
<dbReference type="PROSITE" id="PS00108">
    <property type="entry name" value="PROTEIN_KINASE_ST"/>
    <property type="match status" value="1"/>
</dbReference>
<feature type="compositionally biased region" description="Basic and acidic residues" evidence="15">
    <location>
        <begin position="390"/>
        <end position="403"/>
    </location>
</feature>
<dbReference type="InterPro" id="IPR011009">
    <property type="entry name" value="Kinase-like_dom_sf"/>
</dbReference>
<dbReference type="Proteomes" id="UP000728185">
    <property type="component" value="Unassembled WGS sequence"/>
</dbReference>
<sequence>MDKSANQTSTTDGHINVASFRQNEPVGFGTNSAAFTGLSSGEAVDPTGFTRESTSSKVKGNQPWPASVCTDGHAQSKDSTSKQHGLIRKLLCRNSSASDSRSRLKVIEVRSHRRANQLGSGSASTDKKVMGNVHQGSPVVEQQTTRGSVPNPTGNNHVNQSNSSSSVFSMASVYDPSSNVSNSPLSQPTMNPAIHSTSPIAGQSALLNQTNSSAQSAQFPSCVNHISSVSPSPPQPTASPHPVLPTQPCYQLQSVANGETSKLNFPAGVDMVVQLQSLVDRLRAAVRSRDYRIQELEREVDKLRSVLDQQLSGSWNHQNKSEASDQLETISLNRDDLAPVEEDAVSENGSSPEAPQISTAPKEPDTTPSDTHTANLILRKRLGVSGESTRPTKELKYHEKDAKSRQQIREALRSNDFLMNLDAVQLQEMVSCMYEQIIPAGCFIIREGDDGEHLYVGAVLTILYSCCSSQPGFSRHAEGEYEVTKGGKRLCSMNSGRCFGELALLYNCKRTASVRALVQSRVWALDRGCFQAIMMKTGLKRLEERKTFLRSVPLLKDLPASRIVRIADALEAQYHAPGDCIIRQGELADSFFLIQSGEVNVTITSPTSKENGGEPVEYNVRQMSKGEYFGEKALLGEGRRTANVYALGPNGVEVLCLYRKDFLELIGDIQELKNKPYMMDEQTQSPTKYQKANLNADISTAPSEEICSESKPLRPEIPVAESGSPGGTVTTPTGAPASPTTAATTTQLQRLTAEPSSTGPLVRTNIRLCDLERVCVLGVGGFGRVDLVRFLFRLLYLFAPVTLTYDRTQAFAMKRLQKQHIVQTRQQEHVHFEKLILSSVSSPFICRLYATYRDNKYVYMLLEACLGGELWTILRDSHHLDDRTTRFCLACCIEALDYLHRHGIIYRDLKPENMLITARGYIKMCDFGFAKYIGIGNKTWTFCGTPEYVAPEVILNKGHDFAADYWSLGILTFELLTGTPPFQASEPIKIYMKTLKGIDALGLAQNKFICLKALQFIRRLCRFNPSERLGVGKHGIQEIRSHKYFQGFDWAAIVKQTLPTPFKVKLSGPLDYSNFDRFTMDEQEPPDELSGWDANF</sequence>
<dbReference type="InterPro" id="IPR035014">
    <property type="entry name" value="STKc_cGK"/>
</dbReference>
<dbReference type="PANTHER" id="PTHR24353">
    <property type="entry name" value="CYCLIC NUCLEOTIDE-DEPENDENT PROTEIN KINASE"/>
    <property type="match status" value="1"/>
</dbReference>
<keyword evidence="2" id="KW-0723">Serine/threonine-protein kinase</keyword>
<dbReference type="InterPro" id="IPR000595">
    <property type="entry name" value="cNMP-bd_dom"/>
</dbReference>
<dbReference type="SMART" id="SM00133">
    <property type="entry name" value="S_TK_X"/>
    <property type="match status" value="1"/>
</dbReference>
<keyword evidence="5" id="KW-0808">Transferase</keyword>
<feature type="compositionally biased region" description="Polar residues" evidence="15">
    <location>
        <begin position="175"/>
        <end position="197"/>
    </location>
</feature>
<feature type="region of interest" description="Disordered" evidence="15">
    <location>
        <begin position="225"/>
        <end position="245"/>
    </location>
</feature>
<dbReference type="Gene3D" id="3.30.200.20">
    <property type="entry name" value="Phosphorylase Kinase, domain 1"/>
    <property type="match status" value="1"/>
</dbReference>
<dbReference type="Gene3D" id="2.60.120.10">
    <property type="entry name" value="Jelly Rolls"/>
    <property type="match status" value="2"/>
</dbReference>
<feature type="coiled-coil region" evidence="14">
    <location>
        <begin position="279"/>
        <end position="313"/>
    </location>
</feature>
<evidence type="ECO:0000256" key="10">
    <source>
        <dbReference type="ARBA" id="ARBA00047298"/>
    </source>
</evidence>
<dbReference type="AlphaFoldDB" id="A0A8E0RZA5"/>
<feature type="domain" description="AGC-kinase C-terminal" evidence="18">
    <location>
        <begin position="1046"/>
        <end position="1096"/>
    </location>
</feature>
<feature type="compositionally biased region" description="Low complexity" evidence="15">
    <location>
        <begin position="727"/>
        <end position="743"/>
    </location>
</feature>
<dbReference type="SMART" id="SM00100">
    <property type="entry name" value="cNMP"/>
    <property type="match status" value="2"/>
</dbReference>
<feature type="compositionally biased region" description="Polar residues" evidence="15">
    <location>
        <begin position="140"/>
        <end position="154"/>
    </location>
</feature>
<gene>
    <name evidence="19" type="ORF">FBUS_00795</name>
</gene>
<feature type="domain" description="Cyclic nucleotide-binding" evidence="17">
    <location>
        <begin position="554"/>
        <end position="677"/>
    </location>
</feature>
<evidence type="ECO:0000256" key="6">
    <source>
        <dbReference type="ARBA" id="ARBA00022741"/>
    </source>
</evidence>
<dbReference type="PROSITE" id="PS50042">
    <property type="entry name" value="CNMP_BINDING_3"/>
    <property type="match status" value="2"/>
</dbReference>
<dbReference type="PROSITE" id="PS50011">
    <property type="entry name" value="PROTEIN_KINASE_DOM"/>
    <property type="match status" value="1"/>
</dbReference>
<name>A0A8E0RZA5_9TREM</name>
<evidence type="ECO:0000256" key="5">
    <source>
        <dbReference type="ARBA" id="ARBA00022679"/>
    </source>
</evidence>
<protein>
    <submittedName>
        <fullName evidence="19">cGMP-dependent protein kinase 1</fullName>
    </submittedName>
</protein>
<feature type="compositionally biased region" description="Low complexity" evidence="15">
    <location>
        <begin position="155"/>
        <end position="173"/>
    </location>
</feature>
<dbReference type="PROSITE" id="PS00889">
    <property type="entry name" value="CNMP_BINDING_2"/>
    <property type="match status" value="2"/>
</dbReference>
<proteinExistence type="inferred from homology"/>
<comment type="caution">
    <text evidence="19">The sequence shown here is derived from an EMBL/GenBank/DDBJ whole genome shotgun (WGS) entry which is preliminary data.</text>
</comment>
<keyword evidence="3" id="KW-0140">cGMP</keyword>
<dbReference type="InterPro" id="IPR014710">
    <property type="entry name" value="RmlC-like_jellyroll"/>
</dbReference>
<dbReference type="PROSITE" id="PS51285">
    <property type="entry name" value="AGC_KINASE_CTER"/>
    <property type="match status" value="1"/>
</dbReference>
<feature type="domain" description="Protein kinase" evidence="16">
    <location>
        <begin position="771"/>
        <end position="1045"/>
    </location>
</feature>
<keyword evidence="6" id="KW-0547">Nucleotide-binding</keyword>
<feature type="compositionally biased region" description="Basic and acidic residues" evidence="15">
    <location>
        <begin position="101"/>
        <end position="110"/>
    </location>
</feature>
<evidence type="ECO:0000256" key="9">
    <source>
        <dbReference type="ARBA" id="ARBA00022992"/>
    </source>
</evidence>
<dbReference type="OrthoDB" id="63267at2759"/>
<dbReference type="GO" id="GO:0030553">
    <property type="term" value="F:cGMP binding"/>
    <property type="evidence" value="ECO:0007669"/>
    <property type="project" value="UniProtKB-KW"/>
</dbReference>
<evidence type="ECO:0000256" key="8">
    <source>
        <dbReference type="ARBA" id="ARBA00022840"/>
    </source>
</evidence>
<dbReference type="InterPro" id="IPR018490">
    <property type="entry name" value="cNMP-bd_dom_sf"/>
</dbReference>
<evidence type="ECO:0000313" key="19">
    <source>
        <dbReference type="EMBL" id="KAA0193593.1"/>
    </source>
</evidence>
<evidence type="ECO:0000259" key="18">
    <source>
        <dbReference type="PROSITE" id="PS51285"/>
    </source>
</evidence>
<dbReference type="PROSITE" id="PS00888">
    <property type="entry name" value="CNMP_BINDING_1"/>
    <property type="match status" value="1"/>
</dbReference>
<evidence type="ECO:0000256" key="12">
    <source>
        <dbReference type="ARBA" id="ARBA00047899"/>
    </source>
</evidence>
<feature type="region of interest" description="Disordered" evidence="15">
    <location>
        <begin position="26"/>
        <end position="84"/>
    </location>
</feature>
<dbReference type="InterPro" id="IPR000961">
    <property type="entry name" value="AGC-kinase_C"/>
</dbReference>
<dbReference type="CDD" id="cd05572">
    <property type="entry name" value="STKc_cGK"/>
    <property type="match status" value="1"/>
</dbReference>
<dbReference type="SUPFAM" id="SSF56112">
    <property type="entry name" value="Protein kinase-like (PK-like)"/>
    <property type="match status" value="1"/>
</dbReference>
<evidence type="ECO:0000256" key="11">
    <source>
        <dbReference type="ARBA" id="ARBA00047462"/>
    </source>
</evidence>
<dbReference type="GO" id="GO:0007010">
    <property type="term" value="P:cytoskeleton organization"/>
    <property type="evidence" value="ECO:0007669"/>
    <property type="project" value="UniProtKB-ARBA"/>
</dbReference>
<feature type="compositionally biased region" description="Polar residues" evidence="15">
    <location>
        <begin position="50"/>
        <end position="59"/>
    </location>
</feature>
<accession>A0A8E0RZA5</accession>
<evidence type="ECO:0000313" key="20">
    <source>
        <dbReference type="Proteomes" id="UP000728185"/>
    </source>
</evidence>
<dbReference type="Pfam" id="PF00027">
    <property type="entry name" value="cNMP_binding"/>
    <property type="match status" value="2"/>
</dbReference>
<evidence type="ECO:0000256" key="3">
    <source>
        <dbReference type="ARBA" id="ARBA00022535"/>
    </source>
</evidence>
<dbReference type="SUPFAM" id="SSF51206">
    <property type="entry name" value="cAMP-binding domain-like"/>
    <property type="match status" value="2"/>
</dbReference>
<feature type="region of interest" description="Disordered" evidence="15">
    <location>
        <begin position="101"/>
        <end position="197"/>
    </location>
</feature>
<feature type="compositionally biased region" description="Polar residues" evidence="15">
    <location>
        <begin position="347"/>
        <end position="359"/>
    </location>
</feature>
<dbReference type="GO" id="GO:0004692">
    <property type="term" value="F:cGMP-dependent protein kinase activity"/>
    <property type="evidence" value="ECO:0007669"/>
    <property type="project" value="UniProtKB-EC"/>
</dbReference>
<comment type="catalytic activity">
    <reaction evidence="12">
        <text>L-threonyl-[protein] + ATP = O-phospho-L-threonyl-[protein] + ADP + H(+)</text>
        <dbReference type="Rhea" id="RHEA:46608"/>
        <dbReference type="Rhea" id="RHEA-COMP:11060"/>
        <dbReference type="Rhea" id="RHEA-COMP:11605"/>
        <dbReference type="ChEBI" id="CHEBI:15378"/>
        <dbReference type="ChEBI" id="CHEBI:30013"/>
        <dbReference type="ChEBI" id="CHEBI:30616"/>
        <dbReference type="ChEBI" id="CHEBI:61977"/>
        <dbReference type="ChEBI" id="CHEBI:456216"/>
        <dbReference type="EC" id="2.7.11.1"/>
    </reaction>
</comment>
<feature type="region of interest" description="Disordered" evidence="15">
    <location>
        <begin position="341"/>
        <end position="403"/>
    </location>
</feature>
<feature type="compositionally biased region" description="Polar residues" evidence="15">
    <location>
        <begin position="29"/>
        <end position="39"/>
    </location>
</feature>